<dbReference type="InterPro" id="IPR042094">
    <property type="entry name" value="T2SS_GspF_sf"/>
</dbReference>
<keyword evidence="7 10" id="KW-1133">Transmembrane helix</keyword>
<keyword evidence="6 9" id="KW-0812">Transmembrane</keyword>
<dbReference type="eggNOG" id="COG1459">
    <property type="taxonomic scope" value="Bacteria"/>
</dbReference>
<feature type="transmembrane region" description="Helical" evidence="10">
    <location>
        <begin position="183"/>
        <end position="211"/>
    </location>
</feature>
<evidence type="ECO:0000256" key="4">
    <source>
        <dbReference type="ARBA" id="ARBA00022475"/>
    </source>
</evidence>
<dbReference type="Pfam" id="PF00482">
    <property type="entry name" value="T2SSF"/>
    <property type="match status" value="2"/>
</dbReference>
<reference evidence="12" key="1">
    <citation type="journal article" date="2015" name="PeerJ">
        <title>First genomic representation of candidate bacterial phylum KSB3 points to enhanced environmental sensing as a trigger of wastewater bulking.</title>
        <authorList>
            <person name="Sekiguchi Y."/>
            <person name="Ohashi A."/>
            <person name="Parks D.H."/>
            <person name="Yamauchi T."/>
            <person name="Tyson G.W."/>
            <person name="Hugenholtz P."/>
        </authorList>
    </citation>
    <scope>NUCLEOTIDE SEQUENCE [LARGE SCALE GENOMIC DNA]</scope>
</reference>
<gene>
    <name evidence="12" type="ORF">U27_02771</name>
</gene>
<comment type="subcellular location">
    <subcellularLocation>
        <location evidence="1">Cell inner membrane</location>
        <topology evidence="1">Multi-pass membrane protein</topology>
    </subcellularLocation>
    <subcellularLocation>
        <location evidence="9">Cell membrane</location>
        <topology evidence="9">Multi-pass membrane protein</topology>
    </subcellularLocation>
</comment>
<evidence type="ECO:0000256" key="3">
    <source>
        <dbReference type="ARBA" id="ARBA00022448"/>
    </source>
</evidence>
<keyword evidence="8 10" id="KW-0472">Membrane</keyword>
<evidence type="ECO:0000256" key="10">
    <source>
        <dbReference type="SAM" id="Phobius"/>
    </source>
</evidence>
<evidence type="ECO:0000256" key="1">
    <source>
        <dbReference type="ARBA" id="ARBA00004429"/>
    </source>
</evidence>
<comment type="similarity">
    <text evidence="2 9">Belongs to the GSP F family.</text>
</comment>
<evidence type="ECO:0000256" key="7">
    <source>
        <dbReference type="ARBA" id="ARBA00022989"/>
    </source>
</evidence>
<evidence type="ECO:0000256" key="5">
    <source>
        <dbReference type="ARBA" id="ARBA00022519"/>
    </source>
</evidence>
<dbReference type="InterPro" id="IPR001992">
    <property type="entry name" value="T2SS_GspF/T4SS_PilC_CS"/>
</dbReference>
<feature type="transmembrane region" description="Helical" evidence="10">
    <location>
        <begin position="388"/>
        <end position="408"/>
    </location>
</feature>
<feature type="domain" description="Type II secretion system protein GspF" evidence="11">
    <location>
        <begin position="285"/>
        <end position="407"/>
    </location>
</feature>
<dbReference type="EMBL" id="DF820464">
    <property type="protein sequence ID" value="GAK55812.1"/>
    <property type="molecule type" value="Genomic_DNA"/>
</dbReference>
<keyword evidence="3 9" id="KW-0813">Transport</keyword>
<dbReference type="FunFam" id="1.20.81.30:FF:000001">
    <property type="entry name" value="Type II secretion system protein F"/>
    <property type="match status" value="2"/>
</dbReference>
<proteinExistence type="inferred from homology"/>
<dbReference type="STRING" id="1499967.U27_02771"/>
<dbReference type="Gene3D" id="1.20.81.30">
    <property type="entry name" value="Type II secretion system (T2SS), domain F"/>
    <property type="match status" value="2"/>
</dbReference>
<feature type="transmembrane region" description="Helical" evidence="10">
    <location>
        <begin position="231"/>
        <end position="250"/>
    </location>
</feature>
<evidence type="ECO:0000256" key="8">
    <source>
        <dbReference type="ARBA" id="ARBA00023136"/>
    </source>
</evidence>
<dbReference type="PANTHER" id="PTHR30012:SF7">
    <property type="entry name" value="PROTEIN TRANSPORT PROTEIN HOFC HOMOLOG"/>
    <property type="match status" value="1"/>
</dbReference>
<evidence type="ECO:0000313" key="12">
    <source>
        <dbReference type="EMBL" id="GAK55812.1"/>
    </source>
</evidence>
<dbReference type="HOGENOM" id="CLU_035032_2_1_0"/>
<evidence type="ECO:0000256" key="6">
    <source>
        <dbReference type="ARBA" id="ARBA00022692"/>
    </source>
</evidence>
<accession>A0A081BU07</accession>
<organism evidence="12">
    <name type="scientific">Vecturithrix granuli</name>
    <dbReference type="NCBI Taxonomy" id="1499967"/>
    <lineage>
        <taxon>Bacteria</taxon>
        <taxon>Candidatus Moduliflexota</taxon>
        <taxon>Candidatus Vecturitrichia</taxon>
        <taxon>Candidatus Vecturitrichales</taxon>
        <taxon>Candidatus Vecturitrichaceae</taxon>
        <taxon>Candidatus Vecturithrix</taxon>
    </lineage>
</organism>
<dbReference type="GO" id="GO:0015628">
    <property type="term" value="P:protein secretion by the type II secretion system"/>
    <property type="evidence" value="ECO:0007669"/>
    <property type="project" value="TreeGrafter"/>
</dbReference>
<feature type="domain" description="Type II secretion system protein GspF" evidence="11">
    <location>
        <begin position="82"/>
        <end position="205"/>
    </location>
</feature>
<dbReference type="InterPro" id="IPR018076">
    <property type="entry name" value="T2SS_GspF_dom"/>
</dbReference>
<name>A0A081BU07_VECG1</name>
<evidence type="ECO:0000256" key="2">
    <source>
        <dbReference type="ARBA" id="ARBA00005745"/>
    </source>
</evidence>
<evidence type="ECO:0000259" key="11">
    <source>
        <dbReference type="Pfam" id="PF00482"/>
    </source>
</evidence>
<sequence length="416" mass="45400">MRVLSSLVKDNIMPEFNYKIKIAGRTLKKTIEAPTKEAAIKMVKNKTGADLKSVKPKPKEIKIPYLDKLTAPKITTKSITIFVRMFATMIDAGLPLVQCLEILSNDPENPAMSTLLKKIRSDVEEGSTFADALRKHPKYFDNLFVNLAEAGEAGGILDTILNRLATYMEKNEAIKAKIKGAMVYPAVVVTVAVVVVTVLMIFVIPVFASLFTEMGAELPLPTRIVMALSNFLKRWIIVIVAAVAIFIYAFKKYYATEQGRVFIDSLTLKLPLFADLIVKSSVARFTRTLGTLISSGVPILDSLEITARASGHAIIEMAILATRDSIKEGKTIAEPLEATEVFPGMVVQMIGVGEQSGALDAMLAKIADFYEEEVDTAVEALTSAMEPLMIVILGTTVGGVVVAMYMPIFNMVNALK</sequence>
<keyword evidence="4" id="KW-1003">Cell membrane</keyword>
<dbReference type="InterPro" id="IPR003004">
    <property type="entry name" value="GspF/PilC"/>
</dbReference>
<evidence type="ECO:0000256" key="9">
    <source>
        <dbReference type="RuleBase" id="RU003923"/>
    </source>
</evidence>
<keyword evidence="13" id="KW-1185">Reference proteome</keyword>
<dbReference type="PANTHER" id="PTHR30012">
    <property type="entry name" value="GENERAL SECRETION PATHWAY PROTEIN"/>
    <property type="match status" value="1"/>
</dbReference>
<dbReference type="PRINTS" id="PR00812">
    <property type="entry name" value="BCTERIALGSPF"/>
</dbReference>
<protein>
    <submittedName>
        <fullName evidence="12">Type IV pilus assembly protein PilC</fullName>
    </submittedName>
</protein>
<evidence type="ECO:0000313" key="13">
    <source>
        <dbReference type="Proteomes" id="UP000030661"/>
    </source>
</evidence>
<dbReference type="PROSITE" id="PS00874">
    <property type="entry name" value="T2SP_F"/>
    <property type="match status" value="1"/>
</dbReference>
<keyword evidence="5" id="KW-0997">Cell inner membrane</keyword>
<dbReference type="Proteomes" id="UP000030661">
    <property type="component" value="Unassembled WGS sequence"/>
</dbReference>
<dbReference type="GO" id="GO:0005886">
    <property type="term" value="C:plasma membrane"/>
    <property type="evidence" value="ECO:0007669"/>
    <property type="project" value="UniProtKB-SubCell"/>
</dbReference>
<dbReference type="AlphaFoldDB" id="A0A081BU07"/>